<reference evidence="10 11" key="1">
    <citation type="journal article" date="2013" name="Stand. Genomic Sci.">
        <title>Genomic Encyclopedia of Type Strains, Phase I: The one thousand microbial genomes (KMG-I) project.</title>
        <authorList>
            <person name="Kyrpides N.C."/>
            <person name="Woyke T."/>
            <person name="Eisen J.A."/>
            <person name="Garrity G."/>
            <person name="Lilburn T.G."/>
            <person name="Beck B.J."/>
            <person name="Whitman W.B."/>
            <person name="Hugenholtz P."/>
            <person name="Klenk H.P."/>
        </authorList>
    </citation>
    <scope>NUCLEOTIDE SEQUENCE [LARGE SCALE GENOMIC DNA]</scope>
    <source>
        <strain evidence="10 11">DSM 45044</strain>
    </source>
</reference>
<comment type="caution">
    <text evidence="10">The sequence shown here is derived from an EMBL/GenBank/DDBJ whole genome shotgun (WGS) entry which is preliminary data.</text>
</comment>
<keyword evidence="6 9" id="KW-1133">Transmembrane helix</keyword>
<dbReference type="InterPro" id="IPR052157">
    <property type="entry name" value="BCAA_transport_permease"/>
</dbReference>
<feature type="transmembrane region" description="Helical" evidence="9">
    <location>
        <begin position="142"/>
        <end position="162"/>
    </location>
</feature>
<dbReference type="GO" id="GO:0022857">
    <property type="term" value="F:transmembrane transporter activity"/>
    <property type="evidence" value="ECO:0007669"/>
    <property type="project" value="InterPro"/>
</dbReference>
<evidence type="ECO:0000313" key="10">
    <source>
        <dbReference type="EMBL" id="TWJ12524.1"/>
    </source>
</evidence>
<feature type="transmembrane region" description="Helical" evidence="9">
    <location>
        <begin position="6"/>
        <end position="30"/>
    </location>
</feature>
<dbReference type="PANTHER" id="PTHR11795">
    <property type="entry name" value="BRANCHED-CHAIN AMINO ACID TRANSPORT SYSTEM PERMEASE PROTEIN LIVH"/>
    <property type="match status" value="1"/>
</dbReference>
<evidence type="ECO:0000256" key="9">
    <source>
        <dbReference type="SAM" id="Phobius"/>
    </source>
</evidence>
<proteinExistence type="inferred from homology"/>
<feature type="transmembrane region" description="Helical" evidence="9">
    <location>
        <begin position="61"/>
        <end position="86"/>
    </location>
</feature>
<dbReference type="CDD" id="cd06582">
    <property type="entry name" value="TM_PBP1_LivH_like"/>
    <property type="match status" value="1"/>
</dbReference>
<feature type="transmembrane region" description="Helical" evidence="9">
    <location>
        <begin position="225"/>
        <end position="249"/>
    </location>
</feature>
<dbReference type="GO" id="GO:0005886">
    <property type="term" value="C:plasma membrane"/>
    <property type="evidence" value="ECO:0007669"/>
    <property type="project" value="UniProtKB-SubCell"/>
</dbReference>
<evidence type="ECO:0000256" key="5">
    <source>
        <dbReference type="ARBA" id="ARBA00022970"/>
    </source>
</evidence>
<dbReference type="GO" id="GO:0006865">
    <property type="term" value="P:amino acid transport"/>
    <property type="evidence" value="ECO:0007669"/>
    <property type="project" value="UniProtKB-KW"/>
</dbReference>
<dbReference type="Pfam" id="PF02653">
    <property type="entry name" value="BPD_transp_2"/>
    <property type="match status" value="1"/>
</dbReference>
<protein>
    <submittedName>
        <fullName evidence="10">Branched-chain amino acid transport system permease protein/branched-chain amino acid transport system permease protein</fullName>
    </submittedName>
</protein>
<keyword evidence="3" id="KW-1003">Cell membrane</keyword>
<feature type="transmembrane region" description="Helical" evidence="9">
    <location>
        <begin position="98"/>
        <end position="117"/>
    </location>
</feature>
<sequence length="292" mass="29454">MDLLDAYLPHVIGGVTYGLLLFTVASGLTLAFGVADVLNLAHGTVFMVGGYAAYLVTDGSWWGLVLAALAGTAAGAVFGGALSGAIMPLAGRGHMMQALLTFGVSMVVGNLLVQVFGSAELRPDLPDVLEQPVVFLGHNYPAYHLLFIGAAGLLAAAGWLVVTRSRVGALVRAMVDDQDMVAALGVNPKLVLAGVLAVAGALAGLAGALGAPILGPSLHAANTVLLQSLVIVVVGGLGSIGGAFVAALLVGQVHTLGVALAPEWSPYLLFAAMAVALLVRRPPQLLVGGRTT</sequence>
<evidence type="ECO:0000313" key="11">
    <source>
        <dbReference type="Proteomes" id="UP000321617"/>
    </source>
</evidence>
<keyword evidence="4 9" id="KW-0812">Transmembrane</keyword>
<dbReference type="PANTHER" id="PTHR11795:SF442">
    <property type="entry name" value="ABC TRANSPORTER ATP-BINDING PROTEIN"/>
    <property type="match status" value="1"/>
</dbReference>
<evidence type="ECO:0000256" key="3">
    <source>
        <dbReference type="ARBA" id="ARBA00022475"/>
    </source>
</evidence>
<feature type="transmembrane region" description="Helical" evidence="9">
    <location>
        <begin position="256"/>
        <end position="279"/>
    </location>
</feature>
<comment type="similarity">
    <text evidence="8">Belongs to the binding-protein-dependent transport system permease family. LivHM subfamily.</text>
</comment>
<keyword evidence="11" id="KW-1185">Reference proteome</keyword>
<dbReference type="EMBL" id="VLLL01000006">
    <property type="protein sequence ID" value="TWJ12524.1"/>
    <property type="molecule type" value="Genomic_DNA"/>
</dbReference>
<organism evidence="10 11">
    <name type="scientific">Stackebrandtia albiflava</name>
    <dbReference type="NCBI Taxonomy" id="406432"/>
    <lineage>
        <taxon>Bacteria</taxon>
        <taxon>Bacillati</taxon>
        <taxon>Actinomycetota</taxon>
        <taxon>Actinomycetes</taxon>
        <taxon>Glycomycetales</taxon>
        <taxon>Glycomycetaceae</taxon>
        <taxon>Stackebrandtia</taxon>
    </lineage>
</organism>
<feature type="transmembrane region" description="Helical" evidence="9">
    <location>
        <begin position="37"/>
        <end position="55"/>
    </location>
</feature>
<dbReference type="AlphaFoldDB" id="A0A562V3R3"/>
<dbReference type="RefSeq" id="WP_244615845.1">
    <property type="nucleotide sequence ID" value="NZ_BAABIJ010000002.1"/>
</dbReference>
<evidence type="ECO:0000256" key="8">
    <source>
        <dbReference type="ARBA" id="ARBA00037998"/>
    </source>
</evidence>
<dbReference type="InterPro" id="IPR001851">
    <property type="entry name" value="ABC_transp_permease"/>
</dbReference>
<evidence type="ECO:0000256" key="7">
    <source>
        <dbReference type="ARBA" id="ARBA00023136"/>
    </source>
</evidence>
<comment type="subcellular location">
    <subcellularLocation>
        <location evidence="1">Cell membrane</location>
        <topology evidence="1">Multi-pass membrane protein</topology>
    </subcellularLocation>
</comment>
<name>A0A562V3R3_9ACTN</name>
<evidence type="ECO:0000256" key="4">
    <source>
        <dbReference type="ARBA" id="ARBA00022692"/>
    </source>
</evidence>
<keyword evidence="2" id="KW-0813">Transport</keyword>
<feature type="transmembrane region" description="Helical" evidence="9">
    <location>
        <begin position="190"/>
        <end position="213"/>
    </location>
</feature>
<gene>
    <name evidence="10" type="ORF">LX16_3283</name>
</gene>
<evidence type="ECO:0000256" key="2">
    <source>
        <dbReference type="ARBA" id="ARBA00022448"/>
    </source>
</evidence>
<keyword evidence="7 9" id="KW-0472">Membrane</keyword>
<keyword evidence="5" id="KW-0029">Amino-acid transport</keyword>
<dbReference type="Proteomes" id="UP000321617">
    <property type="component" value="Unassembled WGS sequence"/>
</dbReference>
<accession>A0A562V3R3</accession>
<evidence type="ECO:0000256" key="6">
    <source>
        <dbReference type="ARBA" id="ARBA00022989"/>
    </source>
</evidence>
<evidence type="ECO:0000256" key="1">
    <source>
        <dbReference type="ARBA" id="ARBA00004651"/>
    </source>
</evidence>